<keyword evidence="6" id="KW-1185">Reference proteome</keyword>
<evidence type="ECO:0000256" key="3">
    <source>
        <dbReference type="ARBA" id="ARBA00023295"/>
    </source>
</evidence>
<keyword evidence="3 4" id="KW-0326">Glycosidase</keyword>
<dbReference type="EMBL" id="JAMZEJ010000011">
    <property type="protein sequence ID" value="MCQ8242437.1"/>
    <property type="molecule type" value="Genomic_DNA"/>
</dbReference>
<proteinExistence type="inferred from homology"/>
<organism evidence="5 6">
    <name type="scientific">Rhizosaccharibacter radicis</name>
    <dbReference type="NCBI Taxonomy" id="2782605"/>
    <lineage>
        <taxon>Bacteria</taxon>
        <taxon>Pseudomonadati</taxon>
        <taxon>Pseudomonadota</taxon>
        <taxon>Alphaproteobacteria</taxon>
        <taxon>Acetobacterales</taxon>
        <taxon>Acetobacteraceae</taxon>
        <taxon>Rhizosaccharibacter</taxon>
    </lineage>
</organism>
<dbReference type="InterPro" id="IPR006710">
    <property type="entry name" value="Glyco_hydro_43"/>
</dbReference>
<dbReference type="Proteomes" id="UP001524547">
    <property type="component" value="Unassembled WGS sequence"/>
</dbReference>
<dbReference type="PANTHER" id="PTHR22925:SF3">
    <property type="entry name" value="GLYCOSYL HYDROLASE FAMILY PROTEIN 43"/>
    <property type="match status" value="1"/>
</dbReference>
<evidence type="ECO:0000256" key="4">
    <source>
        <dbReference type="RuleBase" id="RU361187"/>
    </source>
</evidence>
<gene>
    <name evidence="5" type="ORF">NFI88_16510</name>
</gene>
<comment type="similarity">
    <text evidence="1 4">Belongs to the glycosyl hydrolase 43 family.</text>
</comment>
<dbReference type="PANTHER" id="PTHR22925">
    <property type="entry name" value="GLYCOSYL HYDROLASE 43 FAMILY MEMBER"/>
    <property type="match status" value="1"/>
</dbReference>
<evidence type="ECO:0000313" key="5">
    <source>
        <dbReference type="EMBL" id="MCQ8242437.1"/>
    </source>
</evidence>
<evidence type="ECO:0000313" key="6">
    <source>
        <dbReference type="Proteomes" id="UP001524547"/>
    </source>
</evidence>
<name>A0ABT1W1F9_9PROT</name>
<dbReference type="SUPFAM" id="SSF75005">
    <property type="entry name" value="Arabinanase/levansucrase/invertase"/>
    <property type="match status" value="1"/>
</dbReference>
<sequence length="361" mass="39850">MMGAAGSTACWRGALGAASAAFPKLDAFHPGAIWPDDRGVPINAHGGGVLHHGGRYWWFGEHKIAGEAGNRAHVGVHCYSSRDLYNWRDEGIALAVSSDPTSLIADDCVIERPKVIRNPRTGMFVMWFHLELRGQDYSAARAGVAVSHSPAGPYRFLGTGRVDPGRWPVGMSDADRRPGSIVARDLAGGQMSRDMTLFVDDDGTAYHLFSSEDNRTLDAAVLRPDWLGHDGRYARILPEGRNEAPAIFKARGRYWLFASGTTGWDPNPARLYVAERVFGPWRALGNPVRGTPEQVATTFGGQSSFVLSLPPGRDGHPRAIFMADRWQPKNAIDGRYVWLPIAWENDQPVLRWHESWTLDQL</sequence>
<dbReference type="Pfam" id="PF04616">
    <property type="entry name" value="Glyco_hydro_43"/>
    <property type="match status" value="1"/>
</dbReference>
<protein>
    <submittedName>
        <fullName evidence="5">Glycoside hydrolase family 43 protein</fullName>
    </submittedName>
</protein>
<dbReference type="RefSeq" id="WP_422921188.1">
    <property type="nucleotide sequence ID" value="NZ_JAMZEJ010000011.1"/>
</dbReference>
<dbReference type="InterPro" id="IPR023296">
    <property type="entry name" value="Glyco_hydro_beta-prop_sf"/>
</dbReference>
<dbReference type="CDD" id="cd18825">
    <property type="entry name" value="GH43_CtGH43-like"/>
    <property type="match status" value="1"/>
</dbReference>
<comment type="caution">
    <text evidence="5">The sequence shown here is derived from an EMBL/GenBank/DDBJ whole genome shotgun (WGS) entry which is preliminary data.</text>
</comment>
<accession>A0ABT1W1F9</accession>
<dbReference type="Gene3D" id="2.115.10.20">
    <property type="entry name" value="Glycosyl hydrolase domain, family 43"/>
    <property type="match status" value="1"/>
</dbReference>
<evidence type="ECO:0000256" key="2">
    <source>
        <dbReference type="ARBA" id="ARBA00022801"/>
    </source>
</evidence>
<evidence type="ECO:0000256" key="1">
    <source>
        <dbReference type="ARBA" id="ARBA00009865"/>
    </source>
</evidence>
<dbReference type="GO" id="GO:0016787">
    <property type="term" value="F:hydrolase activity"/>
    <property type="evidence" value="ECO:0007669"/>
    <property type="project" value="UniProtKB-KW"/>
</dbReference>
<keyword evidence="2 4" id="KW-0378">Hydrolase</keyword>
<reference evidence="5 6" key="1">
    <citation type="submission" date="2022-06" db="EMBL/GenBank/DDBJ databases">
        <title>Rhizosaccharibacter gen. nov. sp. nov. KSS12, endophytic bacteria isolated from sugarcane.</title>
        <authorList>
            <person name="Pitiwittayakul N."/>
        </authorList>
    </citation>
    <scope>NUCLEOTIDE SEQUENCE [LARGE SCALE GENOMIC DNA]</scope>
    <source>
        <strain evidence="5 6">KSS12</strain>
    </source>
</reference>